<feature type="domain" description="Replication-associated protein ORF2/G2P" evidence="1">
    <location>
        <begin position="77"/>
        <end position="193"/>
    </location>
</feature>
<sequence>MAKTLMPCFKPIKAWYIPQRHAASKIFFNVNKDFPMQHPNARVINLPCGKCIGCRINRSRVWAMRCVYEYKLNPVACFITLTYDDDHLPVGDTLVVSDLQKFFKRLRKYCPDRIRYLACGEYGDQSERPHYHAIIFGLDLTKSLARKVIEQDGRQHVVFESPLLKKVWKFGSHHVGKFSFDSAAYVASYSLKKIYGEKAEEWYHGRHPEFLCVSSRPGIGAGYFEKYKFDIVSQDSVMVAGKNGLIRCKPPKYFDKLYDKEDHLAYCDLRDSRENRRAQLITEDELARIEKVFESRQKAKQI</sequence>
<accession>A0AAU8B667</accession>
<evidence type="ECO:0000313" key="2">
    <source>
        <dbReference type="EMBL" id="XCD07004.1"/>
    </source>
</evidence>
<organism evidence="2">
    <name type="scientific">Dulem virus 159</name>
    <dbReference type="NCBI Taxonomy" id="3145636"/>
    <lineage>
        <taxon>Viruses</taxon>
        <taxon>Monodnaviria</taxon>
        <taxon>Sangervirae</taxon>
        <taxon>Phixviricota</taxon>
        <taxon>Malgrandaviricetes</taxon>
        <taxon>Petitvirales</taxon>
        <taxon>Microviridae</taxon>
        <taxon>Microvirus</taxon>
    </lineage>
</organism>
<proteinExistence type="predicted"/>
<evidence type="ECO:0000259" key="1">
    <source>
        <dbReference type="Pfam" id="PF23343"/>
    </source>
</evidence>
<name>A0AAU8B667_9VIRU</name>
<dbReference type="InterPro" id="IPR056906">
    <property type="entry name" value="ORF2/G2P_dom"/>
</dbReference>
<dbReference type="Pfam" id="PF23343">
    <property type="entry name" value="REP_ORF2-G2P"/>
    <property type="match status" value="1"/>
</dbReference>
<reference evidence="2" key="1">
    <citation type="submission" date="2024-03" db="EMBL/GenBank/DDBJ databases">
        <title>Diverse circular DNA viruses in blood, oral, and fecal samples of captive lemurs.</title>
        <authorList>
            <person name="Paietta E.N."/>
            <person name="Kraberger S."/>
            <person name="Lund M.C."/>
            <person name="Custer J.M."/>
            <person name="Vargas K.M."/>
            <person name="Ehmke E.E."/>
            <person name="Yoder A.D."/>
            <person name="Varsani A."/>
        </authorList>
    </citation>
    <scope>NUCLEOTIDE SEQUENCE</scope>
    <source>
        <strain evidence="2">Duke_26_67</strain>
    </source>
</reference>
<dbReference type="EMBL" id="PP511738">
    <property type="protein sequence ID" value="XCD07004.1"/>
    <property type="molecule type" value="Genomic_DNA"/>
</dbReference>
<protein>
    <submittedName>
        <fullName evidence="2">Replication initiator protein</fullName>
    </submittedName>
</protein>